<keyword evidence="1" id="KW-0175">Coiled coil</keyword>
<evidence type="ECO:0000313" key="4">
    <source>
        <dbReference type="Proteomes" id="UP000445309"/>
    </source>
</evidence>
<dbReference type="AlphaFoldDB" id="A0A6N4XT34"/>
<gene>
    <name evidence="3" type="ORF">CHRY9393_02168</name>
</gene>
<protein>
    <recommendedName>
        <fullName evidence="2">HTH cro/C1-type domain-containing protein</fullName>
    </recommendedName>
</protein>
<dbReference type="Gene3D" id="1.10.260.40">
    <property type="entry name" value="lambda repressor-like DNA-binding domains"/>
    <property type="match status" value="1"/>
</dbReference>
<dbReference type="InterPro" id="IPR001387">
    <property type="entry name" value="Cro/C1-type_HTH"/>
</dbReference>
<dbReference type="InterPro" id="IPR010982">
    <property type="entry name" value="Lambda_DNA-bd_dom_sf"/>
</dbReference>
<proteinExistence type="predicted"/>
<feature type="domain" description="HTH cro/C1-type" evidence="2">
    <location>
        <begin position="32"/>
        <end position="77"/>
    </location>
</feature>
<dbReference type="GO" id="GO:0003677">
    <property type="term" value="F:DNA binding"/>
    <property type="evidence" value="ECO:0007669"/>
    <property type="project" value="InterPro"/>
</dbReference>
<evidence type="ECO:0000313" key="3">
    <source>
        <dbReference type="EMBL" id="CAA7389522.1"/>
    </source>
</evidence>
<name>A0A6N4XT34_9FLAO</name>
<evidence type="ECO:0000256" key="1">
    <source>
        <dbReference type="SAM" id="Coils"/>
    </source>
</evidence>
<dbReference type="EMBL" id="CACVBY010000048">
    <property type="protein sequence ID" value="CAA7389522.1"/>
    <property type="molecule type" value="Genomic_DNA"/>
</dbReference>
<dbReference type="PROSITE" id="PS50943">
    <property type="entry name" value="HTH_CROC1"/>
    <property type="match status" value="1"/>
</dbReference>
<evidence type="ECO:0000259" key="2">
    <source>
        <dbReference type="PROSITE" id="PS50943"/>
    </source>
</evidence>
<keyword evidence="4" id="KW-1185">Reference proteome</keyword>
<dbReference type="SUPFAM" id="SSF47413">
    <property type="entry name" value="lambda repressor-like DNA-binding domains"/>
    <property type="match status" value="1"/>
</dbReference>
<dbReference type="Proteomes" id="UP000445309">
    <property type="component" value="Unassembled WGS sequence"/>
</dbReference>
<accession>A0A6N4XT34</accession>
<reference evidence="3 4" key="1">
    <citation type="submission" date="2020-01" db="EMBL/GenBank/DDBJ databases">
        <authorList>
            <person name="Rodrigo-Torres L."/>
            <person name="Arahal R. D."/>
            <person name="Lucena T."/>
        </authorList>
    </citation>
    <scope>NUCLEOTIDE SEQUENCE [LARGE SCALE GENOMIC DNA]</scope>
    <source>
        <strain evidence="3 4">CECT 9393</strain>
    </source>
</reference>
<sequence>MKEDKFNTNLISIKDRLNEAVAHIKGKRIAKTQKSIASMLEINEVTLSRALNGNEDYLTESFLKKFADIFEFNENWLLVGKGDMLNTTKIKGNNNLNNTGNVGGNILNNSNSQSKCLADSIEILKNIIEEKDELLKAKDEIINSKDEIINLLKEQLKK</sequence>
<organism evidence="3 4">
    <name type="scientific">Chryseobacterium fistulae</name>
    <dbReference type="NCBI Taxonomy" id="2675058"/>
    <lineage>
        <taxon>Bacteria</taxon>
        <taxon>Pseudomonadati</taxon>
        <taxon>Bacteroidota</taxon>
        <taxon>Flavobacteriia</taxon>
        <taxon>Flavobacteriales</taxon>
        <taxon>Weeksellaceae</taxon>
        <taxon>Chryseobacterium group</taxon>
        <taxon>Chryseobacterium</taxon>
    </lineage>
</organism>
<feature type="coiled-coil region" evidence="1">
    <location>
        <begin position="124"/>
        <end position="154"/>
    </location>
</feature>
<dbReference type="RefSeq" id="WP_162073291.1">
    <property type="nucleotide sequence ID" value="NZ_CACVBY010000048.1"/>
</dbReference>